<keyword evidence="2" id="KW-1185">Reference proteome</keyword>
<name>A0A1J1HPJ8_9DIPT</name>
<dbReference type="Proteomes" id="UP000183832">
    <property type="component" value="Unassembled WGS sequence"/>
</dbReference>
<sequence length="100" mass="11705">MFLCWELKLLTHESLERQVESAHLHDKPNSVEACFNDVTDQISRSTTTQEYFPFVAFPIIQVFIFMKSNAQKSEGTPHKPSMVQMKTETFNMKIFPLEYD</sequence>
<protein>
    <submittedName>
        <fullName evidence="1">CLUMA_CG003199, isoform A</fullName>
    </submittedName>
</protein>
<organism evidence="1 2">
    <name type="scientific">Clunio marinus</name>
    <dbReference type="NCBI Taxonomy" id="568069"/>
    <lineage>
        <taxon>Eukaryota</taxon>
        <taxon>Metazoa</taxon>
        <taxon>Ecdysozoa</taxon>
        <taxon>Arthropoda</taxon>
        <taxon>Hexapoda</taxon>
        <taxon>Insecta</taxon>
        <taxon>Pterygota</taxon>
        <taxon>Neoptera</taxon>
        <taxon>Endopterygota</taxon>
        <taxon>Diptera</taxon>
        <taxon>Nematocera</taxon>
        <taxon>Chironomoidea</taxon>
        <taxon>Chironomidae</taxon>
        <taxon>Clunio</taxon>
    </lineage>
</organism>
<dbReference type="AlphaFoldDB" id="A0A1J1HPJ8"/>
<dbReference type="EMBL" id="CVRI01000012">
    <property type="protein sequence ID" value="CRK89458.1"/>
    <property type="molecule type" value="Genomic_DNA"/>
</dbReference>
<evidence type="ECO:0000313" key="2">
    <source>
        <dbReference type="Proteomes" id="UP000183832"/>
    </source>
</evidence>
<gene>
    <name evidence="1" type="ORF">CLUMA_CG003199</name>
</gene>
<accession>A0A1J1HPJ8</accession>
<reference evidence="1 2" key="1">
    <citation type="submission" date="2015-04" db="EMBL/GenBank/DDBJ databases">
        <authorList>
            <person name="Syromyatnikov M.Y."/>
            <person name="Popov V.N."/>
        </authorList>
    </citation>
    <scope>NUCLEOTIDE SEQUENCE [LARGE SCALE GENOMIC DNA]</scope>
</reference>
<proteinExistence type="predicted"/>
<evidence type="ECO:0000313" key="1">
    <source>
        <dbReference type="EMBL" id="CRK89458.1"/>
    </source>
</evidence>